<evidence type="ECO:0000256" key="6">
    <source>
        <dbReference type="ARBA" id="ARBA00042471"/>
    </source>
</evidence>
<proteinExistence type="inferred from homology"/>
<dbReference type="InterPro" id="IPR050792">
    <property type="entry name" value="ADP-ribosylglycohydrolase"/>
</dbReference>
<dbReference type="PANTHER" id="PTHR16222:SF24">
    <property type="entry name" value="ADP-RIBOSYLHYDROLASE ARH3"/>
    <property type="match status" value="1"/>
</dbReference>
<evidence type="ECO:0000256" key="12">
    <source>
        <dbReference type="PIRSR" id="PIRSR605502-1"/>
    </source>
</evidence>
<dbReference type="InParanoid" id="B9TIP2"/>
<evidence type="ECO:0000313" key="14">
    <source>
        <dbReference type="Proteomes" id="UP000008311"/>
    </source>
</evidence>
<feature type="binding site" evidence="12">
    <location>
        <position position="299"/>
    </location>
    <ligand>
        <name>Mg(2+)</name>
        <dbReference type="ChEBI" id="CHEBI:18420"/>
        <label>1</label>
    </ligand>
</feature>
<name>B9TIP2_RICCO</name>
<accession>B9TIP2</accession>
<gene>
    <name evidence="13" type="ORF">RCOM_1781300</name>
</gene>
<comment type="cofactor">
    <cofactor evidence="12">
        <name>Mg(2+)</name>
        <dbReference type="ChEBI" id="CHEBI:18420"/>
    </cofactor>
    <text evidence="12">Binds 2 magnesium ions per subunit.</text>
</comment>
<feature type="binding site" evidence="12">
    <location>
        <position position="91"/>
    </location>
    <ligand>
        <name>Mg(2+)</name>
        <dbReference type="ChEBI" id="CHEBI:18420"/>
        <label>1</label>
    </ligand>
</feature>
<keyword evidence="3 13" id="KW-0378">Hydrolase</keyword>
<dbReference type="SUPFAM" id="SSF101478">
    <property type="entry name" value="ADP-ribosylglycohydrolase"/>
    <property type="match status" value="1"/>
</dbReference>
<reference evidence="14" key="1">
    <citation type="journal article" date="2010" name="Nat. Biotechnol.">
        <title>Draft genome sequence of the oilseed species Ricinus communis.</title>
        <authorList>
            <person name="Chan A.P."/>
            <person name="Crabtree J."/>
            <person name="Zhao Q."/>
            <person name="Lorenzi H."/>
            <person name="Orvis J."/>
            <person name="Puiu D."/>
            <person name="Melake-Berhan A."/>
            <person name="Jones K.M."/>
            <person name="Redman J."/>
            <person name="Chen G."/>
            <person name="Cahoon E.B."/>
            <person name="Gedil M."/>
            <person name="Stanke M."/>
            <person name="Haas B.J."/>
            <person name="Wortman J.R."/>
            <person name="Fraser-Liggett C.M."/>
            <person name="Ravel J."/>
            <person name="Rabinowicz P.D."/>
        </authorList>
    </citation>
    <scope>NUCLEOTIDE SEQUENCE [LARGE SCALE GENOMIC DNA]</scope>
    <source>
        <strain evidence="14">cv. Hale</strain>
    </source>
</reference>
<evidence type="ECO:0000256" key="3">
    <source>
        <dbReference type="ARBA" id="ARBA00022801"/>
    </source>
</evidence>
<comment type="similarity">
    <text evidence="1">Belongs to the ADP-ribosylglycohydrolase family.</text>
</comment>
<evidence type="ECO:0000256" key="9">
    <source>
        <dbReference type="ARBA" id="ARBA00043187"/>
    </source>
</evidence>
<dbReference type="STRING" id="3988.B9TIP2"/>
<dbReference type="AlphaFoldDB" id="B9TIP2"/>
<protein>
    <recommendedName>
        <fullName evidence="4">ADP-ribosylhydrolase ARH3</fullName>
        <ecNumber evidence="2">3.2.1.143</ecNumber>
    </recommendedName>
    <alternativeName>
        <fullName evidence="5">ADP-ribose glycohydrolase ARH3</fullName>
    </alternativeName>
    <alternativeName>
        <fullName evidence="6">ADP-ribosylhydrolase 3</fullName>
    </alternativeName>
    <alternativeName>
        <fullName evidence="9">O-acetyl-ADP-ribose deacetylase ARH3</fullName>
    </alternativeName>
    <alternativeName>
        <fullName evidence="10">Poly(ADP-ribose) glycohydrolase ARH3</fullName>
    </alternativeName>
    <alternativeName>
        <fullName evidence="8">[Protein ADP-ribosylarginine] hydrolase-like protein 2</fullName>
    </alternativeName>
    <alternativeName>
        <fullName evidence="7">[Protein ADP-ribosylserine] hydrolase</fullName>
    </alternativeName>
</protein>
<feature type="binding site" evidence="12">
    <location>
        <position position="90"/>
    </location>
    <ligand>
        <name>Mg(2+)</name>
        <dbReference type="ChEBI" id="CHEBI:18420"/>
        <label>1</label>
    </ligand>
</feature>
<evidence type="ECO:0000256" key="8">
    <source>
        <dbReference type="ARBA" id="ARBA00042850"/>
    </source>
</evidence>
<keyword evidence="12" id="KW-0460">Magnesium</keyword>
<dbReference type="InterPro" id="IPR036705">
    <property type="entry name" value="Ribosyl_crysJ1_sf"/>
</dbReference>
<dbReference type="EMBL" id="EQ982791">
    <property type="protein sequence ID" value="EEF24272.1"/>
    <property type="molecule type" value="Genomic_DNA"/>
</dbReference>
<dbReference type="eggNOG" id="ENOG502RZ0J">
    <property type="taxonomic scope" value="Eukaryota"/>
</dbReference>
<dbReference type="Gene3D" id="1.10.4080.10">
    <property type="entry name" value="ADP-ribosylation/Crystallin J1"/>
    <property type="match status" value="1"/>
</dbReference>
<evidence type="ECO:0000256" key="2">
    <source>
        <dbReference type="ARBA" id="ARBA00012255"/>
    </source>
</evidence>
<dbReference type="InterPro" id="IPR005502">
    <property type="entry name" value="Ribosyl_crysJ1"/>
</dbReference>
<evidence type="ECO:0000256" key="1">
    <source>
        <dbReference type="ARBA" id="ARBA00010702"/>
    </source>
</evidence>
<dbReference type="Pfam" id="PF03747">
    <property type="entry name" value="ADP_ribosyl_GH"/>
    <property type="match status" value="1"/>
</dbReference>
<dbReference type="GO" id="GO:0004649">
    <property type="term" value="F:poly(ADP-ribose) glycohydrolase activity"/>
    <property type="evidence" value="ECO:0007669"/>
    <property type="project" value="UniProtKB-EC"/>
</dbReference>
<sequence length="346" mass="38359">MTRYPRHSYANSQSQEINMTNRNGGFAALLQNHKSNAAIGGLVGLLVGDALGVGFEFKHPNQIPPRTGIEMTMPATFRRTYPHVPSGTWSDDGAQALCLLASLIERGSFRLTDFADRLVQWMDKGYFAVDGDVFDVGSQTARALDRLRDGVPPLESGGASERDNGNGSLMRVLPLALWHTGSDRELVRCAHLQSMPTHGHPRSLVACAFYCLIARGYLKNLSDPWSWADQRLEEIYHARSDPHEQIAFLAELDELKRFPRSNEARGTGYVVDTLWSARKALEEESFEEVARTAISFGHDTDTTAAVACGLAGIRFGLDGIPVRWLQQLRGFELAEPLIARFTDVRT</sequence>
<organism evidence="13 14">
    <name type="scientific">Ricinus communis</name>
    <name type="common">Castor bean</name>
    <dbReference type="NCBI Taxonomy" id="3988"/>
    <lineage>
        <taxon>Eukaryota</taxon>
        <taxon>Viridiplantae</taxon>
        <taxon>Streptophyta</taxon>
        <taxon>Embryophyta</taxon>
        <taxon>Tracheophyta</taxon>
        <taxon>Spermatophyta</taxon>
        <taxon>Magnoliopsida</taxon>
        <taxon>eudicotyledons</taxon>
        <taxon>Gunneridae</taxon>
        <taxon>Pentapetalae</taxon>
        <taxon>rosids</taxon>
        <taxon>fabids</taxon>
        <taxon>Malpighiales</taxon>
        <taxon>Euphorbiaceae</taxon>
        <taxon>Acalyphoideae</taxon>
        <taxon>Acalypheae</taxon>
        <taxon>Ricinus</taxon>
    </lineage>
</organism>
<dbReference type="Proteomes" id="UP000008311">
    <property type="component" value="Unassembled WGS sequence"/>
</dbReference>
<dbReference type="EC" id="3.2.1.143" evidence="2"/>
<feature type="binding site" evidence="12">
    <location>
        <position position="301"/>
    </location>
    <ligand>
        <name>Mg(2+)</name>
        <dbReference type="ChEBI" id="CHEBI:18420"/>
        <label>1</label>
    </ligand>
</feature>
<evidence type="ECO:0000256" key="7">
    <source>
        <dbReference type="ARBA" id="ARBA00042722"/>
    </source>
</evidence>
<evidence type="ECO:0000313" key="13">
    <source>
        <dbReference type="EMBL" id="EEF24272.1"/>
    </source>
</evidence>
<keyword evidence="14" id="KW-1185">Reference proteome</keyword>
<evidence type="ECO:0000256" key="4">
    <source>
        <dbReference type="ARBA" id="ARBA00041057"/>
    </source>
</evidence>
<dbReference type="GO" id="GO:0046872">
    <property type="term" value="F:metal ion binding"/>
    <property type="evidence" value="ECO:0007669"/>
    <property type="project" value="UniProtKB-KW"/>
</dbReference>
<keyword evidence="13" id="KW-0326">Glycosidase</keyword>
<evidence type="ECO:0000256" key="10">
    <source>
        <dbReference type="ARBA" id="ARBA00043193"/>
    </source>
</evidence>
<feature type="binding site" evidence="12">
    <location>
        <position position="302"/>
    </location>
    <ligand>
        <name>Mg(2+)</name>
        <dbReference type="ChEBI" id="CHEBI:18420"/>
        <label>2</label>
    </ligand>
</feature>
<dbReference type="PANTHER" id="PTHR16222">
    <property type="entry name" value="ADP-RIBOSYLGLYCOHYDROLASE"/>
    <property type="match status" value="1"/>
</dbReference>
<evidence type="ECO:0000256" key="5">
    <source>
        <dbReference type="ARBA" id="ARBA00042398"/>
    </source>
</evidence>
<comment type="catalytic activity">
    <reaction evidence="11">
        <text>alpha-NAD(+) + H2O = ADP-D-ribose + nicotinamide + H(+)</text>
        <dbReference type="Rhea" id="RHEA:68792"/>
        <dbReference type="ChEBI" id="CHEBI:15377"/>
        <dbReference type="ChEBI" id="CHEBI:15378"/>
        <dbReference type="ChEBI" id="CHEBI:17154"/>
        <dbReference type="ChEBI" id="CHEBI:57967"/>
        <dbReference type="ChEBI" id="CHEBI:77017"/>
    </reaction>
</comment>
<keyword evidence="12" id="KW-0479">Metal-binding</keyword>
<feature type="binding site" evidence="12">
    <location>
        <position position="92"/>
    </location>
    <ligand>
        <name>Mg(2+)</name>
        <dbReference type="ChEBI" id="CHEBI:18420"/>
        <label>1</label>
    </ligand>
</feature>
<evidence type="ECO:0000256" key="11">
    <source>
        <dbReference type="ARBA" id="ARBA00049015"/>
    </source>
</evidence>